<organism evidence="6 7">
    <name type="scientific">Paenibacillus radicis</name>
    <name type="common">ex Gao et al. 2016</name>
    <dbReference type="NCBI Taxonomy" id="1737354"/>
    <lineage>
        <taxon>Bacteria</taxon>
        <taxon>Bacillati</taxon>
        <taxon>Bacillota</taxon>
        <taxon>Bacilli</taxon>
        <taxon>Bacillales</taxon>
        <taxon>Paenibacillaceae</taxon>
        <taxon>Paenibacillus</taxon>
    </lineage>
</organism>
<dbReference type="PANTHER" id="PTHR46112">
    <property type="entry name" value="AMINOPEPTIDASE"/>
    <property type="match status" value="1"/>
</dbReference>
<feature type="domain" description="Creatinase N-terminal" evidence="5">
    <location>
        <begin position="10"/>
        <end position="141"/>
    </location>
</feature>
<protein>
    <submittedName>
        <fullName evidence="6">Xaa-Pro dipeptidase</fullName>
    </submittedName>
</protein>
<dbReference type="InterPro" id="IPR050659">
    <property type="entry name" value="Peptidase_M24B"/>
</dbReference>
<feature type="domain" description="Peptidase M24" evidence="4">
    <location>
        <begin position="150"/>
        <end position="351"/>
    </location>
</feature>
<dbReference type="Pfam" id="PF00557">
    <property type="entry name" value="Peptidase_M24"/>
    <property type="match status" value="1"/>
</dbReference>
<dbReference type="Pfam" id="PF01321">
    <property type="entry name" value="Creatinase_N"/>
    <property type="match status" value="1"/>
</dbReference>
<sequence length="371" mass="40334">MTGQSVWQSRKQSLLAYMQQNAIDLAMITSPTNVYYFTGFHCNPHERFLAFTLDAATGEEKLYMPLLDLPEAEKHADSRVAVPISDTDNAYEVLKKYTTGSERSIGIEKEAVSVAKAERLQSAFPQGSFVDLEAFILSLRMKKSEEEIAKVRTAVHMVEQVVAHTVSRAAVGVTEIELTAELEYQMRKLGADRPAFESIVLTGARSALPHGVPGPYKLENGHFLLIDIGVQANGYCSDITRTFVIGEPSPAQRDIYDAVLTANKAGIAAARAGVPLSAVDQAARDAITQRGFGPLFTHRVGHGFGMDVHEQPSVSGQNHTIIEPGLLFTVEPGVYDPIVGGVRIEDDVYIRADGTADVLTSYPKELTIIGG</sequence>
<evidence type="ECO:0000259" key="5">
    <source>
        <dbReference type="Pfam" id="PF01321"/>
    </source>
</evidence>
<evidence type="ECO:0000256" key="1">
    <source>
        <dbReference type="ARBA" id="ARBA00001936"/>
    </source>
</evidence>
<evidence type="ECO:0000256" key="3">
    <source>
        <dbReference type="ARBA" id="ARBA00023211"/>
    </source>
</evidence>
<dbReference type="RefSeq" id="WP_188888280.1">
    <property type="nucleotide sequence ID" value="NZ_BMHY01000002.1"/>
</dbReference>
<dbReference type="GO" id="GO:0008235">
    <property type="term" value="F:metalloexopeptidase activity"/>
    <property type="evidence" value="ECO:0007669"/>
    <property type="project" value="UniProtKB-ARBA"/>
</dbReference>
<dbReference type="SUPFAM" id="SSF55920">
    <property type="entry name" value="Creatinase/aminopeptidase"/>
    <property type="match status" value="1"/>
</dbReference>
<reference evidence="6 7" key="1">
    <citation type="journal article" date="2014" name="Int. J. Syst. Evol. Microbiol.">
        <title>Complete genome sequence of Corynebacterium casei LMG S-19264T (=DSM 44701T), isolated from a smear-ripened cheese.</title>
        <authorList>
            <consortium name="US DOE Joint Genome Institute (JGI-PGF)"/>
            <person name="Walter F."/>
            <person name="Albersmeier A."/>
            <person name="Kalinowski J."/>
            <person name="Ruckert C."/>
        </authorList>
    </citation>
    <scope>NUCLEOTIDE SEQUENCE [LARGE SCALE GENOMIC DNA]</scope>
    <source>
        <strain evidence="6 7">CGMCC 1.15286</strain>
    </source>
</reference>
<evidence type="ECO:0000259" key="4">
    <source>
        <dbReference type="Pfam" id="PF00557"/>
    </source>
</evidence>
<dbReference type="InterPro" id="IPR001714">
    <property type="entry name" value="Pept_M24_MAP"/>
</dbReference>
<comment type="caution">
    <text evidence="6">The sequence shown here is derived from an EMBL/GenBank/DDBJ whole genome shotgun (WGS) entry which is preliminary data.</text>
</comment>
<dbReference type="InterPro" id="IPR029149">
    <property type="entry name" value="Creatin/AminoP/Spt16_N"/>
</dbReference>
<dbReference type="CDD" id="cd01092">
    <property type="entry name" value="APP-like"/>
    <property type="match status" value="1"/>
</dbReference>
<dbReference type="AlphaFoldDB" id="A0A917LXH2"/>
<dbReference type="Gene3D" id="3.90.230.10">
    <property type="entry name" value="Creatinase/methionine aminopeptidase superfamily"/>
    <property type="match status" value="1"/>
</dbReference>
<keyword evidence="7" id="KW-1185">Reference proteome</keyword>
<accession>A0A917LXH2</accession>
<comment type="cofactor">
    <cofactor evidence="1">
        <name>Mn(2+)</name>
        <dbReference type="ChEBI" id="CHEBI:29035"/>
    </cofactor>
</comment>
<dbReference type="Gene3D" id="3.40.350.10">
    <property type="entry name" value="Creatinase/prolidase N-terminal domain"/>
    <property type="match status" value="1"/>
</dbReference>
<evidence type="ECO:0000256" key="2">
    <source>
        <dbReference type="ARBA" id="ARBA00008766"/>
    </source>
</evidence>
<evidence type="ECO:0000313" key="6">
    <source>
        <dbReference type="EMBL" id="GGG62154.1"/>
    </source>
</evidence>
<dbReference type="EMBL" id="BMHY01000002">
    <property type="protein sequence ID" value="GGG62154.1"/>
    <property type="molecule type" value="Genomic_DNA"/>
</dbReference>
<dbReference type="InterPro" id="IPR000994">
    <property type="entry name" value="Pept_M24"/>
</dbReference>
<dbReference type="PANTHER" id="PTHR46112:SF10">
    <property type="entry name" value="DIPEPTIDASE YKVY-RELATED"/>
    <property type="match status" value="1"/>
</dbReference>
<name>A0A917LXH2_9BACL</name>
<evidence type="ECO:0000313" key="7">
    <source>
        <dbReference type="Proteomes" id="UP000600247"/>
    </source>
</evidence>
<comment type="similarity">
    <text evidence="2">Belongs to the peptidase M24B family.</text>
</comment>
<gene>
    <name evidence="6" type="primary">pepQ</name>
    <name evidence="6" type="ORF">GCM10010918_14780</name>
</gene>
<dbReference type="SUPFAM" id="SSF53092">
    <property type="entry name" value="Creatinase/prolidase N-terminal domain"/>
    <property type="match status" value="1"/>
</dbReference>
<dbReference type="InterPro" id="IPR036005">
    <property type="entry name" value="Creatinase/aminopeptidase-like"/>
</dbReference>
<dbReference type="GO" id="GO:0004177">
    <property type="term" value="F:aminopeptidase activity"/>
    <property type="evidence" value="ECO:0007669"/>
    <property type="project" value="UniProtKB-ARBA"/>
</dbReference>
<dbReference type="Proteomes" id="UP000600247">
    <property type="component" value="Unassembled WGS sequence"/>
</dbReference>
<dbReference type="InterPro" id="IPR000587">
    <property type="entry name" value="Creatinase_N"/>
</dbReference>
<keyword evidence="3" id="KW-0464">Manganese</keyword>
<dbReference type="PRINTS" id="PR00599">
    <property type="entry name" value="MAPEPTIDASE"/>
</dbReference>
<proteinExistence type="inferred from homology"/>